<dbReference type="AlphaFoldDB" id="A0A167PYC4"/>
<dbReference type="Proteomes" id="UP000076449">
    <property type="component" value="Chromosome IV"/>
</dbReference>
<gene>
    <name evidence="2" type="ORF">EN45_111180</name>
</gene>
<feature type="compositionally biased region" description="Basic and acidic residues" evidence="1">
    <location>
        <begin position="74"/>
        <end position="84"/>
    </location>
</feature>
<feature type="compositionally biased region" description="Basic and acidic residues" evidence="1">
    <location>
        <begin position="179"/>
        <end position="196"/>
    </location>
</feature>
<protein>
    <submittedName>
        <fullName evidence="2">Uncharacterized protein</fullName>
    </submittedName>
</protein>
<feature type="compositionally biased region" description="Basic residues" evidence="1">
    <location>
        <begin position="1"/>
        <end position="12"/>
    </location>
</feature>
<sequence>MRRYQQHTHASWHRAYADKFDCPWCQTPHRPESTTPQNHQNQHSSKHSAKGSDNGRTSRPNATSTPVGRRITHKSSDVPIEDHAAGTPLQSQTPDSAPDANDEDNPGSESDSNYAQYNMGRTAGHDGLHTASDPPRPPLPERWTKEVEDREHDAAEWSPPPVEDWRSQLGTPGVSGIPGDEKIGSPELNVRESEQS</sequence>
<evidence type="ECO:0000313" key="2">
    <source>
        <dbReference type="EMBL" id="KZN84001.1"/>
    </source>
</evidence>
<dbReference type="EMBL" id="CM002801">
    <property type="protein sequence ID" value="KZN84001.1"/>
    <property type="molecule type" value="Genomic_DNA"/>
</dbReference>
<reference evidence="2" key="1">
    <citation type="journal article" date="2014" name="Genome Announc.">
        <title>Complete sequencing and chromosome-scale genome assembly of the industrial progenitor strain P2niaD18 from the penicillin producer Penicillium chrysogenum.</title>
        <authorList>
            <person name="Specht T."/>
            <person name="Dahlmann T.A."/>
            <person name="Zadra I."/>
            <person name="Kurnsteiner H."/>
            <person name="Kuck U."/>
        </authorList>
    </citation>
    <scope>NUCLEOTIDE SEQUENCE [LARGE SCALE GENOMIC DNA]</scope>
    <source>
        <strain evidence="2">P2niaD18</strain>
    </source>
</reference>
<feature type="compositionally biased region" description="Polar residues" evidence="1">
    <location>
        <begin position="33"/>
        <end position="43"/>
    </location>
</feature>
<feature type="compositionally biased region" description="Polar residues" evidence="1">
    <location>
        <begin position="107"/>
        <end position="116"/>
    </location>
</feature>
<feature type="compositionally biased region" description="Polar residues" evidence="1">
    <location>
        <begin position="54"/>
        <end position="66"/>
    </location>
</feature>
<proteinExistence type="predicted"/>
<name>A0A167PYC4_PENCH</name>
<feature type="region of interest" description="Disordered" evidence="1">
    <location>
        <begin position="1"/>
        <end position="196"/>
    </location>
</feature>
<dbReference type="PhylomeDB" id="A0A167PYC4"/>
<accession>A0A167PYC4</accession>
<organism evidence="2">
    <name type="scientific">Penicillium chrysogenum</name>
    <name type="common">Penicillium notatum</name>
    <dbReference type="NCBI Taxonomy" id="5076"/>
    <lineage>
        <taxon>Eukaryota</taxon>
        <taxon>Fungi</taxon>
        <taxon>Dikarya</taxon>
        <taxon>Ascomycota</taxon>
        <taxon>Pezizomycotina</taxon>
        <taxon>Eurotiomycetes</taxon>
        <taxon>Eurotiomycetidae</taxon>
        <taxon>Eurotiales</taxon>
        <taxon>Aspergillaceae</taxon>
        <taxon>Penicillium</taxon>
        <taxon>Penicillium chrysogenum species complex</taxon>
    </lineage>
</organism>
<feature type="compositionally biased region" description="Basic and acidic residues" evidence="1">
    <location>
        <begin position="142"/>
        <end position="155"/>
    </location>
</feature>
<evidence type="ECO:0000256" key="1">
    <source>
        <dbReference type="SAM" id="MobiDB-lite"/>
    </source>
</evidence>